<reference evidence="1" key="2">
    <citation type="submission" date="2013-09" db="EMBL/GenBank/DDBJ databases">
        <title>Draft genome sequence of Anaerotruncus colihominis(DSM 17241).</title>
        <authorList>
            <person name="Sudarsanam P."/>
            <person name="Ley R."/>
            <person name="Guruge J."/>
            <person name="Turnbaugh P.J."/>
            <person name="Mahowald M."/>
            <person name="Liep D."/>
            <person name="Gordon J."/>
        </authorList>
    </citation>
    <scope>NUCLEOTIDE SEQUENCE</scope>
    <source>
        <strain evidence="1">DSM 17241</strain>
    </source>
</reference>
<name>B0P9N6_9FIRM</name>
<keyword evidence="2" id="KW-1185">Reference proteome</keyword>
<evidence type="ECO:0000313" key="1">
    <source>
        <dbReference type="EMBL" id="EDS11813.1"/>
    </source>
</evidence>
<reference evidence="1" key="1">
    <citation type="submission" date="2007-11" db="EMBL/GenBank/DDBJ databases">
        <authorList>
            <person name="Fulton L."/>
            <person name="Clifton S."/>
            <person name="Fulton B."/>
            <person name="Xu J."/>
            <person name="Minx P."/>
            <person name="Pepin K.H."/>
            <person name="Johnson M."/>
            <person name="Thiruvilangam P."/>
            <person name="Bhonagiri V."/>
            <person name="Nash W.E."/>
            <person name="Mardis E.R."/>
            <person name="Wilson R.K."/>
        </authorList>
    </citation>
    <scope>NUCLEOTIDE SEQUENCE [LARGE SCALE GENOMIC DNA]</scope>
    <source>
        <strain evidence="1">DSM 17241</strain>
    </source>
</reference>
<sequence length="49" mass="5401">MGVVMVEAALNAWRTGIQKMVNSVLTNLYRIDILIFGIQYTGCLLNAGE</sequence>
<dbReference type="Proteomes" id="UP000003803">
    <property type="component" value="Unassembled WGS sequence"/>
</dbReference>
<evidence type="ECO:0000313" key="2">
    <source>
        <dbReference type="Proteomes" id="UP000003803"/>
    </source>
</evidence>
<accession>B0P9N6</accession>
<dbReference type="HOGENOM" id="CLU_3131621_0_0_9"/>
<dbReference type="EMBL" id="ABGD02000012">
    <property type="protein sequence ID" value="EDS11813.1"/>
    <property type="molecule type" value="Genomic_DNA"/>
</dbReference>
<organism evidence="1 2">
    <name type="scientific">Anaerotruncus colihominis DSM 17241</name>
    <dbReference type="NCBI Taxonomy" id="445972"/>
    <lineage>
        <taxon>Bacteria</taxon>
        <taxon>Bacillati</taxon>
        <taxon>Bacillota</taxon>
        <taxon>Clostridia</taxon>
        <taxon>Eubacteriales</taxon>
        <taxon>Oscillospiraceae</taxon>
        <taxon>Anaerotruncus</taxon>
    </lineage>
</organism>
<dbReference type="AlphaFoldDB" id="B0P9N6"/>
<comment type="caution">
    <text evidence="1">The sequence shown here is derived from an EMBL/GenBank/DDBJ whole genome shotgun (WGS) entry which is preliminary data.</text>
</comment>
<proteinExistence type="predicted"/>
<gene>
    <name evidence="1" type="ORF">ANACOL_01704</name>
</gene>
<protein>
    <submittedName>
        <fullName evidence="1">Uncharacterized protein</fullName>
    </submittedName>
</protein>